<organism evidence="2 3">
    <name type="scientific">Euroglyphus maynei</name>
    <name type="common">Mayne's house dust mite</name>
    <dbReference type="NCBI Taxonomy" id="6958"/>
    <lineage>
        <taxon>Eukaryota</taxon>
        <taxon>Metazoa</taxon>
        <taxon>Ecdysozoa</taxon>
        <taxon>Arthropoda</taxon>
        <taxon>Chelicerata</taxon>
        <taxon>Arachnida</taxon>
        <taxon>Acari</taxon>
        <taxon>Acariformes</taxon>
        <taxon>Sarcoptiformes</taxon>
        <taxon>Astigmata</taxon>
        <taxon>Psoroptidia</taxon>
        <taxon>Analgoidea</taxon>
        <taxon>Pyroglyphidae</taxon>
        <taxon>Pyroglyphinae</taxon>
        <taxon>Euroglyphus</taxon>
    </lineage>
</organism>
<evidence type="ECO:0000313" key="3">
    <source>
        <dbReference type="Proteomes" id="UP000194236"/>
    </source>
</evidence>
<feature type="region of interest" description="Disordered" evidence="1">
    <location>
        <begin position="239"/>
        <end position="389"/>
    </location>
</feature>
<protein>
    <submittedName>
        <fullName evidence="2">Uncharacterized protein</fullName>
    </submittedName>
</protein>
<evidence type="ECO:0000256" key="1">
    <source>
        <dbReference type="SAM" id="MobiDB-lite"/>
    </source>
</evidence>
<feature type="compositionally biased region" description="Basic and acidic residues" evidence="1">
    <location>
        <begin position="340"/>
        <end position="353"/>
    </location>
</feature>
<feature type="region of interest" description="Disordered" evidence="1">
    <location>
        <begin position="951"/>
        <end position="970"/>
    </location>
</feature>
<comment type="caution">
    <text evidence="2">The sequence shown here is derived from an EMBL/GenBank/DDBJ whole genome shotgun (WGS) entry which is preliminary data.</text>
</comment>
<feature type="region of interest" description="Disordered" evidence="1">
    <location>
        <begin position="1"/>
        <end position="42"/>
    </location>
</feature>
<gene>
    <name evidence="2" type="ORF">BLA29_001709</name>
</gene>
<reference evidence="2 3" key="1">
    <citation type="submission" date="2017-03" db="EMBL/GenBank/DDBJ databases">
        <title>Genome Survey of Euroglyphus maynei.</title>
        <authorList>
            <person name="Arlian L.G."/>
            <person name="Morgan M.S."/>
            <person name="Rider S.D."/>
        </authorList>
    </citation>
    <scope>NUCLEOTIDE SEQUENCE [LARGE SCALE GENOMIC DNA]</scope>
    <source>
        <strain evidence="2">Arlian Lab</strain>
        <tissue evidence="2">Whole body</tissue>
    </source>
</reference>
<keyword evidence="3" id="KW-1185">Reference proteome</keyword>
<dbReference type="EMBL" id="MUJZ01034454">
    <property type="protein sequence ID" value="OTF77072.1"/>
    <property type="molecule type" value="Genomic_DNA"/>
</dbReference>
<dbReference type="AlphaFoldDB" id="A0A1Y3B896"/>
<accession>A0A1Y3B896</accession>
<sequence>MPQVEVKIPELKGPKVSSQDVDANIDLSLSPDKIKDPKLKNGKDWQFHLPRFSFKGKRGKISGPDLSEAKQLEGEIDVDGLRLKRAKSEEKDIRTSSPSKDKESHGYHFTLPRFRLKNKSPKVKLTGPSLSVESPDIRSAEVSIKKLKQSDRSTTLPADEIEDSLEGKTGALLFGLRNPLRRGKSKSPETKKKLDNIKIDIESKIDKSDEIIDLDIRNVKTPTTDGKGLNIQSSEIDLKSSTGKINVPEKKDEIHLNAGDVEIKTDNVDRKEKRSKSKEKEKNNKKKKGDDQQENDDQQMKPKDLDTAFIEAIESLEAGSQDRSSGLKFPKLSFKRRDKRNVGDDDHSAKSPTKEQSNIVEQQEKDSGKKTRKSKSPDSKEKVPISSAIYGKFSGKHKIPEGSMGITMPGFGRTDNDKQEFLKAYPPGKPEDIDEKIVIRFVLLKSGNEQPLEEVRLDSTKSEKQIKDAIRTAIKSATSKPISSDTQTKIFARVIRVKPEGERFLKEYEIDPKNSAVLDDVQQALISSKHSAVYDVDDDDHIDKIILSSFAMKSKNGKEERIDQIELLPKNTDKEIENIIQKLIEKSLPKAHEPDSVAIIRMIAVRPYGDEKIIEEFLLESKKSPKENLERISPKILKPLRATHSMRKPNKIIRIILRKPNGDEQVDDLIVEPKTTAKDIDDLIKDSIRRKLPQIKESDAKIITKIIHLKPGKEESTEEFEIDVETARKNLDDSINIAPRTQSLKKKDSFGRIITKIFKSKPDGQQEMIEETVEDPKMTGKDIGEDHTFGMFFFLFFVVVEKIQQFFHFYGKNFQQVSQVLEFGWQSFSRDDVKKPKKIIRVILKTPNGHETMDDHMIDPETDAKDVEKLLMEKIQAKLSDIPESQTKIIAKIIDLKPGETETTQEFETDPEAAKKDLEKVLKQAPRTKTTRRKDHLGRIITKIFKRNPDGKETVEEHIEDPTESGRDIGDDTLGKFIICS</sequence>
<feature type="compositionally biased region" description="Basic and acidic residues" evidence="1">
    <location>
        <begin position="83"/>
        <end position="106"/>
    </location>
</feature>
<dbReference type="Proteomes" id="UP000194236">
    <property type="component" value="Unassembled WGS sequence"/>
</dbReference>
<name>A0A1Y3B896_EURMA</name>
<evidence type="ECO:0000313" key="2">
    <source>
        <dbReference type="EMBL" id="OTF77072.1"/>
    </source>
</evidence>
<proteinExistence type="predicted"/>
<feature type="compositionally biased region" description="Basic and acidic residues" evidence="1">
    <location>
        <begin position="247"/>
        <end position="282"/>
    </location>
</feature>
<dbReference type="OrthoDB" id="447516at2759"/>
<feature type="compositionally biased region" description="Basic and acidic residues" evidence="1">
    <location>
        <begin position="32"/>
        <end position="42"/>
    </location>
</feature>
<feature type="region of interest" description="Disordered" evidence="1">
    <location>
        <begin position="83"/>
        <end position="111"/>
    </location>
</feature>
<feature type="compositionally biased region" description="Basic and acidic residues" evidence="1">
    <location>
        <begin position="362"/>
        <end position="383"/>
    </location>
</feature>